<dbReference type="InterPro" id="IPR029058">
    <property type="entry name" value="AB_hydrolase_fold"/>
</dbReference>
<keyword evidence="7" id="KW-0812">Transmembrane</keyword>
<evidence type="ECO:0000313" key="10">
    <source>
        <dbReference type="RefSeq" id="XP_025830931.1"/>
    </source>
</evidence>
<evidence type="ECO:0000256" key="4">
    <source>
        <dbReference type="ARBA" id="ARBA00023157"/>
    </source>
</evidence>
<dbReference type="InterPro" id="IPR019819">
    <property type="entry name" value="Carboxylesterase_B_CS"/>
</dbReference>
<dbReference type="RefSeq" id="XP_025830931.1">
    <property type="nucleotide sequence ID" value="XM_025975146.1"/>
</dbReference>
<accession>A0A7F5R008</accession>
<name>A0A7F5R008_AGRPL</name>
<dbReference type="CDD" id="cd00312">
    <property type="entry name" value="Esterase_lipase"/>
    <property type="match status" value="1"/>
</dbReference>
<proteinExistence type="inferred from homology"/>
<protein>
    <recommendedName>
        <fullName evidence="6">Carboxylic ester hydrolase</fullName>
        <ecNumber evidence="6">3.1.1.-</ecNumber>
    </recommendedName>
</protein>
<dbReference type="OrthoDB" id="19653at2759"/>
<evidence type="ECO:0000256" key="3">
    <source>
        <dbReference type="ARBA" id="ARBA00022801"/>
    </source>
</evidence>
<feature type="transmembrane region" description="Helical" evidence="7">
    <location>
        <begin position="12"/>
        <end position="30"/>
    </location>
</feature>
<evidence type="ECO:0000259" key="8">
    <source>
        <dbReference type="Pfam" id="PF00135"/>
    </source>
</evidence>
<gene>
    <name evidence="10" type="primary">LOC108742208</name>
</gene>
<keyword evidence="5" id="KW-0325">Glycoprotein</keyword>
<feature type="domain" description="Carboxylesterase type B" evidence="8">
    <location>
        <begin position="31"/>
        <end position="557"/>
    </location>
</feature>
<keyword evidence="9" id="KW-1185">Reference proteome</keyword>
<keyword evidence="7" id="KW-0472">Membrane</keyword>
<dbReference type="Gene3D" id="3.40.50.1820">
    <property type="entry name" value="alpha/beta hydrolase"/>
    <property type="match status" value="1"/>
</dbReference>
<dbReference type="Pfam" id="PF00135">
    <property type="entry name" value="COesterase"/>
    <property type="match status" value="1"/>
</dbReference>
<dbReference type="GO" id="GO:0052689">
    <property type="term" value="F:carboxylic ester hydrolase activity"/>
    <property type="evidence" value="ECO:0007669"/>
    <property type="project" value="UniProtKB-KW"/>
</dbReference>
<dbReference type="AlphaFoldDB" id="A0A7F5R008"/>
<keyword evidence="4" id="KW-1015">Disulfide bond</keyword>
<keyword evidence="2" id="KW-0719">Serine esterase</keyword>
<sequence>MNKNIKCCAIRRYFVIFLIYYVAFCAKANVKVTVKQGEIEGKLWKSKQGRTFSAFLSIPYAEAPVGDLRFRPPVPVKSWSGIKDATKDHDVCPQRNIYTRSDLIEGNEDCLYLNVYTPKITNKTEELVPVMVFIHGGGWLCCAGNSLYYGPDILLENDIVLVVPNYRLGPLGFLSTGDEIVPGNNGLKDQSLALKWIKENIQQFGGDPNKITVFGESAGGSSTHFLMMSPLTKDLLYAGISQSGNAFTSWSLSRHNETENNSRKLASLLNCPENPSTAMVECLRKIDSHTIIAQDEKLTIWDTDPMIPFKPVIEPNVEGAFLSEHPLDIIKSRRMADVPWITGINTGDGALRSAGIFGNQHLLQEFEDKFDDILQYSLLYYHLPGDKQRLTHRIKHFYFQTQNPKHCREIVTNLFTDAWFLDGTDAAVRLHIKYLKSPVFLYLFGYRGTSSYTEIFGDPDQDYGSCHADELQYLFPVGDVLFHKESSENDKQMTEVMSNLWVNFAKTRNPTPKKLEANINEKWLPATSEDMMEYYSIENDKTLKMKTKMYNERVQFWRKNSPYLNLKSSRSIDEL</sequence>
<dbReference type="InterPro" id="IPR019826">
    <property type="entry name" value="Carboxylesterase_B_AS"/>
</dbReference>
<keyword evidence="7" id="KW-1133">Transmembrane helix</keyword>
<dbReference type="KEGG" id="apln:108742208"/>
<dbReference type="PROSITE" id="PS00122">
    <property type="entry name" value="CARBOXYLESTERASE_B_1"/>
    <property type="match status" value="1"/>
</dbReference>
<dbReference type="PROSITE" id="PS00941">
    <property type="entry name" value="CARBOXYLESTERASE_B_2"/>
    <property type="match status" value="1"/>
</dbReference>
<evidence type="ECO:0000256" key="5">
    <source>
        <dbReference type="ARBA" id="ARBA00023180"/>
    </source>
</evidence>
<evidence type="ECO:0000256" key="7">
    <source>
        <dbReference type="SAM" id="Phobius"/>
    </source>
</evidence>
<dbReference type="PANTHER" id="PTHR43142:SF1">
    <property type="entry name" value="CARBOXYLIC ESTER HYDROLASE"/>
    <property type="match status" value="1"/>
</dbReference>
<comment type="similarity">
    <text evidence="1 6">Belongs to the type-B carboxylesterase/lipase family.</text>
</comment>
<dbReference type="InterPro" id="IPR002018">
    <property type="entry name" value="CarbesteraseB"/>
</dbReference>
<evidence type="ECO:0000256" key="6">
    <source>
        <dbReference type="RuleBase" id="RU361235"/>
    </source>
</evidence>
<organism evidence="9 10">
    <name type="scientific">Agrilus planipennis</name>
    <name type="common">Emerald ash borer</name>
    <name type="synonym">Agrilus marcopoli</name>
    <dbReference type="NCBI Taxonomy" id="224129"/>
    <lineage>
        <taxon>Eukaryota</taxon>
        <taxon>Metazoa</taxon>
        <taxon>Ecdysozoa</taxon>
        <taxon>Arthropoda</taxon>
        <taxon>Hexapoda</taxon>
        <taxon>Insecta</taxon>
        <taxon>Pterygota</taxon>
        <taxon>Neoptera</taxon>
        <taxon>Endopterygota</taxon>
        <taxon>Coleoptera</taxon>
        <taxon>Polyphaga</taxon>
        <taxon>Elateriformia</taxon>
        <taxon>Buprestoidea</taxon>
        <taxon>Buprestidae</taxon>
        <taxon>Agrilinae</taxon>
        <taxon>Agrilus</taxon>
    </lineage>
</organism>
<reference evidence="10" key="1">
    <citation type="submission" date="2025-08" db="UniProtKB">
        <authorList>
            <consortium name="RefSeq"/>
        </authorList>
    </citation>
    <scope>IDENTIFICATION</scope>
    <source>
        <tissue evidence="10">Entire body</tissue>
    </source>
</reference>
<dbReference type="PANTHER" id="PTHR43142">
    <property type="entry name" value="CARBOXYLIC ESTER HYDROLASE"/>
    <property type="match status" value="1"/>
</dbReference>
<evidence type="ECO:0000313" key="9">
    <source>
        <dbReference type="Proteomes" id="UP000192223"/>
    </source>
</evidence>
<dbReference type="Proteomes" id="UP000192223">
    <property type="component" value="Unplaced"/>
</dbReference>
<dbReference type="InParanoid" id="A0A7F5R008"/>
<dbReference type="SUPFAM" id="SSF53474">
    <property type="entry name" value="alpha/beta-Hydrolases"/>
    <property type="match status" value="1"/>
</dbReference>
<evidence type="ECO:0000256" key="1">
    <source>
        <dbReference type="ARBA" id="ARBA00005964"/>
    </source>
</evidence>
<dbReference type="EC" id="3.1.1.-" evidence="6"/>
<evidence type="ECO:0000256" key="2">
    <source>
        <dbReference type="ARBA" id="ARBA00022487"/>
    </source>
</evidence>
<keyword evidence="3 6" id="KW-0378">Hydrolase</keyword>
<dbReference type="GeneID" id="108742208"/>